<feature type="transmembrane region" description="Helical" evidence="1">
    <location>
        <begin position="229"/>
        <end position="249"/>
    </location>
</feature>
<protein>
    <submittedName>
        <fullName evidence="2">Efflux RND transporter periplasmic adaptor subunit</fullName>
    </submittedName>
</protein>
<feature type="transmembrane region" description="Helical" evidence="1">
    <location>
        <begin position="361"/>
        <end position="380"/>
    </location>
</feature>
<dbReference type="PANTHER" id="PTHR13325">
    <property type="entry name" value="PROTEASE M50 MEMBRANE-BOUND TRANSCRIPTION FACTOR SITE 2 PROTEASE"/>
    <property type="match status" value="1"/>
</dbReference>
<keyword evidence="1" id="KW-1133">Transmembrane helix</keyword>
<comment type="caution">
    <text evidence="2">The sequence shown here is derived from an EMBL/GenBank/DDBJ whole genome shotgun (WGS) entry which is preliminary data.</text>
</comment>
<feature type="transmembrane region" description="Helical" evidence="1">
    <location>
        <begin position="166"/>
        <end position="189"/>
    </location>
</feature>
<keyword evidence="3" id="KW-1185">Reference proteome</keyword>
<proteinExistence type="predicted"/>
<feature type="transmembrane region" description="Helical" evidence="1">
    <location>
        <begin position="401"/>
        <end position="420"/>
    </location>
</feature>
<evidence type="ECO:0000256" key="1">
    <source>
        <dbReference type="SAM" id="Phobius"/>
    </source>
</evidence>
<reference evidence="3" key="1">
    <citation type="journal article" date="2019" name="Int. J. Syst. Evol. Microbiol.">
        <title>The Global Catalogue of Microorganisms (GCM) 10K type strain sequencing project: providing services to taxonomists for standard genome sequencing and annotation.</title>
        <authorList>
            <consortium name="The Broad Institute Genomics Platform"/>
            <consortium name="The Broad Institute Genome Sequencing Center for Infectious Disease"/>
            <person name="Wu L."/>
            <person name="Ma J."/>
        </authorList>
    </citation>
    <scope>NUCLEOTIDE SEQUENCE [LARGE SCALE GENOMIC DNA]</scope>
    <source>
        <strain evidence="3">JCM 17759</strain>
    </source>
</reference>
<dbReference type="EMBL" id="BAABGA010000120">
    <property type="protein sequence ID" value="GAA4472269.1"/>
    <property type="molecule type" value="Genomic_DNA"/>
</dbReference>
<keyword evidence="1" id="KW-0812">Transmembrane</keyword>
<organism evidence="2 3">
    <name type="scientific">Novipirellula rosea</name>
    <dbReference type="NCBI Taxonomy" id="1031540"/>
    <lineage>
        <taxon>Bacteria</taxon>
        <taxon>Pseudomonadati</taxon>
        <taxon>Planctomycetota</taxon>
        <taxon>Planctomycetia</taxon>
        <taxon>Pirellulales</taxon>
        <taxon>Pirellulaceae</taxon>
        <taxon>Novipirellula</taxon>
    </lineage>
</organism>
<accession>A0ABP8NT80</accession>
<feature type="transmembrane region" description="Helical" evidence="1">
    <location>
        <begin position="330"/>
        <end position="355"/>
    </location>
</feature>
<sequence>MSGKPRDSRSPILPHVLMSNTPAIEPPRLSIRSDLDSIRIDEGQRAARLVIDDVSGRFSRVTERAWQQLRRRDANPMLWKQAQHAGWTRTRSSVTPGRFSLLAIRIPLGSIDGIAKSMAGYSGILFAPIAIVLWSGLIAAALLLAISRSPQWIHGVQNLPQFLSSTNSVLIAVTFLATKTVHELAHAVMCRRMGARSKSVGVFLFCGVPSPYCDVTDVWRLPSALSRAAVMLAGIYVELIIAAIATFVWCGANDPAIRLLAMNLMIVCGISTVLFNANPLMRYDGYFVLMDWVRSTNLRREARDCFQATVISRVAGHDYGRARRYDFRGIALSIYHVTSLIYRSLILVAIATLLLSLAGAVHLRFVAVVVVTLAATAMILRQIKSSFGILRGEGHWMRVRSWRRFAVVLSLIGILALALLSPLPRYRHVVGIVDSADAVNVFLPPDSQINSVATEVGQHVQANQLIATLANDHELIEEARLQGELRLAKLRSNLARRTALDRPQVASQWTTLQAAEKSVEMLLDDIHQRLDQANVVAPIAGTMLPPTPQSETPERASSIWLSGQVGALADSQEAWCRISPQGQRHAVFRIDARDHDKITNGTEIRIHLQNGSAGVISTAIQSVSAIEADSQSITQEANYQILCPLPASKSHEMMDSIGASCSGVIRLPSRAIAADLVYWISEFVRGQI</sequence>
<evidence type="ECO:0000313" key="3">
    <source>
        <dbReference type="Proteomes" id="UP001500840"/>
    </source>
</evidence>
<dbReference type="InterPro" id="IPR001193">
    <property type="entry name" value="MBTPS2"/>
</dbReference>
<dbReference type="PANTHER" id="PTHR13325:SF3">
    <property type="entry name" value="MEMBRANE-BOUND TRANSCRIPTION FACTOR SITE-2 PROTEASE"/>
    <property type="match status" value="1"/>
</dbReference>
<name>A0ABP8NT80_9BACT</name>
<keyword evidence="1" id="KW-0472">Membrane</keyword>
<feature type="transmembrane region" description="Helical" evidence="1">
    <location>
        <begin position="124"/>
        <end position="146"/>
    </location>
</feature>
<evidence type="ECO:0000313" key="2">
    <source>
        <dbReference type="EMBL" id="GAA4472269.1"/>
    </source>
</evidence>
<gene>
    <name evidence="2" type="ORF">GCM10023156_68400</name>
</gene>
<dbReference type="Proteomes" id="UP001500840">
    <property type="component" value="Unassembled WGS sequence"/>
</dbReference>
<feature type="transmembrane region" description="Helical" evidence="1">
    <location>
        <begin position="255"/>
        <end position="275"/>
    </location>
</feature>